<evidence type="ECO:0000256" key="4">
    <source>
        <dbReference type="SAM" id="MobiDB-lite"/>
    </source>
</evidence>
<dbReference type="PANTHER" id="PTHR15398:SF4">
    <property type="entry name" value="BROMODOMAIN-CONTAINING PROTEIN 8 ISOFORM X1"/>
    <property type="match status" value="1"/>
</dbReference>
<evidence type="ECO:0000256" key="1">
    <source>
        <dbReference type="ARBA" id="ARBA00023117"/>
    </source>
</evidence>
<dbReference type="InterPro" id="IPR036427">
    <property type="entry name" value="Bromodomain-like_sf"/>
</dbReference>
<reference evidence="6" key="1">
    <citation type="submission" date="2021-07" db="EMBL/GenBank/DDBJ databases">
        <authorList>
            <person name="Durling M."/>
        </authorList>
    </citation>
    <scope>NUCLEOTIDE SEQUENCE</scope>
</reference>
<feature type="compositionally biased region" description="Low complexity" evidence="4">
    <location>
        <begin position="525"/>
        <end position="538"/>
    </location>
</feature>
<feature type="compositionally biased region" description="Low complexity" evidence="4">
    <location>
        <begin position="546"/>
        <end position="556"/>
    </location>
</feature>
<dbReference type="SUPFAM" id="SSF47370">
    <property type="entry name" value="Bromodomain"/>
    <property type="match status" value="1"/>
</dbReference>
<dbReference type="InterPro" id="IPR001487">
    <property type="entry name" value="Bromodomain"/>
</dbReference>
<dbReference type="GO" id="GO:0035267">
    <property type="term" value="C:NuA4 histone acetyltransferase complex"/>
    <property type="evidence" value="ECO:0007669"/>
    <property type="project" value="TreeGrafter"/>
</dbReference>
<feature type="region of interest" description="Disordered" evidence="4">
    <location>
        <begin position="295"/>
        <end position="314"/>
    </location>
</feature>
<feature type="domain" description="Bromo" evidence="5">
    <location>
        <begin position="837"/>
        <end position="938"/>
    </location>
</feature>
<feature type="region of interest" description="Disordered" evidence="4">
    <location>
        <begin position="150"/>
        <end position="169"/>
    </location>
</feature>
<evidence type="ECO:0000256" key="3">
    <source>
        <dbReference type="SAM" id="Coils"/>
    </source>
</evidence>
<comment type="caution">
    <text evidence="6">The sequence shown here is derived from an EMBL/GenBank/DDBJ whole genome shotgun (WGS) entry which is preliminary data.</text>
</comment>
<dbReference type="OrthoDB" id="21449at2759"/>
<feature type="compositionally biased region" description="Polar residues" evidence="4">
    <location>
        <begin position="732"/>
        <end position="749"/>
    </location>
</feature>
<dbReference type="Gene3D" id="1.20.920.10">
    <property type="entry name" value="Bromodomain-like"/>
    <property type="match status" value="1"/>
</dbReference>
<proteinExistence type="predicted"/>
<feature type="compositionally biased region" description="Basic and acidic residues" evidence="4">
    <location>
        <begin position="753"/>
        <end position="764"/>
    </location>
</feature>
<feature type="compositionally biased region" description="Acidic residues" evidence="4">
    <location>
        <begin position="1007"/>
        <end position="1016"/>
    </location>
</feature>
<dbReference type="Pfam" id="PF00439">
    <property type="entry name" value="Bromodomain"/>
    <property type="match status" value="1"/>
</dbReference>
<evidence type="ECO:0000313" key="7">
    <source>
        <dbReference type="Proteomes" id="UP000696280"/>
    </source>
</evidence>
<feature type="compositionally biased region" description="Polar residues" evidence="4">
    <location>
        <begin position="570"/>
        <end position="582"/>
    </location>
</feature>
<gene>
    <name evidence="6" type="ORF">HYFRA_00001624</name>
</gene>
<keyword evidence="3" id="KW-0175">Coiled coil</keyword>
<feature type="compositionally biased region" description="Low complexity" evidence="4">
    <location>
        <begin position="653"/>
        <end position="669"/>
    </location>
</feature>
<name>A0A9N9L7X3_9HELO</name>
<feature type="compositionally biased region" description="Basic and acidic residues" evidence="4">
    <location>
        <begin position="984"/>
        <end position="994"/>
    </location>
</feature>
<keyword evidence="1 2" id="KW-0103">Bromodomain</keyword>
<sequence length="1032" mass="112411">MLHRTPSPSPSVATISNARAVDGTAATAVGAGAASCPPTTHLDRWREAYRGMNTTASSILAPPNPNVNQPPVSSPSPSSYTPLEQLLLFQALLEFGTREVDFVRISGLLTNNNLVIGSNSYDAKRLSVEALSHLYVRLLYDEIRREWQEPEVQEDGTQSGSKKRKLPNPSFKEIQQYTEKLPVLVDKLYTRYRDCTIAEIREEERNYARIQREIAEIERGEWDERILRQEREEREIAIRNGIISAAPPQQKTNGTAPILPTAVPAPTTQSQPKPKPLEISRPQVVIRSSPVPVLAPAKASPKISPSPRNEGKPEGLAITDVLNSRPISPVPPPTTHSPDTRVQNGNQVVRPPVKNAPRPSNNGQLQYPQQPPTPLQPPAGLQHPGANVWKWEPPFGPNQQQQHPQYQSPSPQQQQFQPQPQPQYPPQFHSPSQTHQQLPQYPSQGQPPHFNTPQYQERHRPPPFSAQHGLPSPRPHVPSSPSPLSSQHPHGILLPPPNGMRQSPGSPALPLDALADMAGQQHYRPQSGSPMTPQMPQMQGPPPNYPMQYQQQQQQPRPHPPQNNGPSHVQPFQSPQYQVASTPYPPQFQSPDTRGQYPNPAGFAPPNNGPYNSPYNASQGPKPMAPIVLQNSAPKPRPMLPNTPASQGVRQLKTGSGTKWTPTPTSSTPRPNKIVLPPTVEPLSPVLAPAKPPPVIAPIAKKPPPKKELNKSESLKIIKTPKKAAQRKRAGSTASSVIARSQRSPSVATIASRGDDLQHVKEEVATPVGGVGDVDEADESSFTHPQSTPVISQGQIGKRKRDVSNIFESRTPSTPPTHVLWTRGFPKISASALESVSGHRNASTFAAPVKEKDAPGYSSRVLRPQDLKSIRSAINAGHRAATAAAPTDMNNSAVNVWLPISEELVPPKGIINNAQLEKELMRMFANAIMYNPDPDAGFGRRLQDKGKPAPAGDVLGYEIDVDGVVKDTRSMFADVEKIISNMRSAERRSEELREASLAATGGAGGNADEDEEEGDGDAGSVTGSVAKRRRKG</sequence>
<dbReference type="PROSITE" id="PS50014">
    <property type="entry name" value="BROMODOMAIN_2"/>
    <property type="match status" value="1"/>
</dbReference>
<feature type="compositionally biased region" description="Polar residues" evidence="4">
    <location>
        <begin position="780"/>
        <end position="795"/>
    </location>
</feature>
<feature type="coiled-coil region" evidence="3">
    <location>
        <begin position="193"/>
        <end position="220"/>
    </location>
</feature>
<dbReference type="PANTHER" id="PTHR15398">
    <property type="entry name" value="BROMODOMAIN-CONTAINING PROTEIN 8"/>
    <property type="match status" value="1"/>
</dbReference>
<feature type="compositionally biased region" description="Polar residues" evidence="4">
    <location>
        <begin position="336"/>
        <end position="347"/>
    </location>
</feature>
<evidence type="ECO:0000256" key="2">
    <source>
        <dbReference type="PROSITE-ProRule" id="PRU00035"/>
    </source>
</evidence>
<feature type="compositionally biased region" description="Low complexity" evidence="4">
    <location>
        <begin position="295"/>
        <end position="307"/>
    </location>
</feature>
<feature type="compositionally biased region" description="Polar residues" evidence="4">
    <location>
        <begin position="434"/>
        <end position="455"/>
    </location>
</feature>
<evidence type="ECO:0000313" key="6">
    <source>
        <dbReference type="EMBL" id="CAG8959718.1"/>
    </source>
</evidence>
<feature type="compositionally biased region" description="Pro residues" evidence="4">
    <location>
        <begin position="472"/>
        <end position="481"/>
    </location>
</feature>
<feature type="region of interest" description="Disordered" evidence="4">
    <location>
        <begin position="984"/>
        <end position="1032"/>
    </location>
</feature>
<feature type="region of interest" description="Disordered" evidence="4">
    <location>
        <begin position="244"/>
        <end position="283"/>
    </location>
</feature>
<dbReference type="Proteomes" id="UP000696280">
    <property type="component" value="Unassembled WGS sequence"/>
</dbReference>
<feature type="region of interest" description="Disordered" evidence="4">
    <location>
        <begin position="323"/>
        <end position="799"/>
    </location>
</feature>
<protein>
    <recommendedName>
        <fullName evidence="5">Bromo domain-containing protein</fullName>
    </recommendedName>
</protein>
<feature type="compositionally biased region" description="Basic residues" evidence="4">
    <location>
        <begin position="719"/>
        <end position="730"/>
    </location>
</feature>
<feature type="compositionally biased region" description="Low complexity" evidence="4">
    <location>
        <begin position="66"/>
        <end position="78"/>
    </location>
</feature>
<feature type="compositionally biased region" description="Low complexity" evidence="4">
    <location>
        <begin position="597"/>
        <end position="618"/>
    </location>
</feature>
<organism evidence="6 7">
    <name type="scientific">Hymenoscyphus fraxineus</name>
    <dbReference type="NCBI Taxonomy" id="746836"/>
    <lineage>
        <taxon>Eukaryota</taxon>
        <taxon>Fungi</taxon>
        <taxon>Dikarya</taxon>
        <taxon>Ascomycota</taxon>
        <taxon>Pezizomycotina</taxon>
        <taxon>Leotiomycetes</taxon>
        <taxon>Helotiales</taxon>
        <taxon>Helotiaceae</taxon>
        <taxon>Hymenoscyphus</taxon>
    </lineage>
</organism>
<dbReference type="AlphaFoldDB" id="A0A9N9L7X3"/>
<dbReference type="GO" id="GO:0006325">
    <property type="term" value="P:chromatin organization"/>
    <property type="evidence" value="ECO:0007669"/>
    <property type="project" value="UniProtKB-ARBA"/>
</dbReference>
<dbReference type="EMBL" id="CAJVRL010000092">
    <property type="protein sequence ID" value="CAG8959718.1"/>
    <property type="molecule type" value="Genomic_DNA"/>
</dbReference>
<feature type="compositionally biased region" description="Basic and acidic residues" evidence="4">
    <location>
        <begin position="705"/>
        <end position="716"/>
    </location>
</feature>
<evidence type="ECO:0000259" key="5">
    <source>
        <dbReference type="PROSITE" id="PS50014"/>
    </source>
</evidence>
<feature type="compositionally biased region" description="Low complexity" evidence="4">
    <location>
        <begin position="399"/>
        <end position="418"/>
    </location>
</feature>
<feature type="region of interest" description="Disordered" evidence="4">
    <location>
        <begin position="56"/>
        <end position="78"/>
    </location>
</feature>
<accession>A0A9N9L7X3</accession>
<keyword evidence="7" id="KW-1185">Reference proteome</keyword>